<dbReference type="Gramene" id="PRQ16047">
    <property type="protein sequence ID" value="PRQ16047"/>
    <property type="gene ID" value="RchiOBHm_Chr7g0180001"/>
</dbReference>
<name>A0A2P6P281_ROSCH</name>
<protein>
    <submittedName>
        <fullName evidence="1">Uncharacterized protein</fullName>
    </submittedName>
</protein>
<evidence type="ECO:0000313" key="1">
    <source>
        <dbReference type="EMBL" id="PRQ16047.1"/>
    </source>
</evidence>
<comment type="caution">
    <text evidence="1">The sequence shown here is derived from an EMBL/GenBank/DDBJ whole genome shotgun (WGS) entry which is preliminary data.</text>
</comment>
<accession>A0A2P6P281</accession>
<gene>
    <name evidence="1" type="ORF">RchiOBHm_Chr7g0180001</name>
</gene>
<proteinExistence type="predicted"/>
<reference evidence="1 2" key="1">
    <citation type="journal article" date="2018" name="Nat. Genet.">
        <title>The Rosa genome provides new insights in the design of modern roses.</title>
        <authorList>
            <person name="Bendahmane M."/>
        </authorList>
    </citation>
    <scope>NUCLEOTIDE SEQUENCE [LARGE SCALE GENOMIC DNA]</scope>
    <source>
        <strain evidence="2">cv. Old Blush</strain>
    </source>
</reference>
<dbReference type="EMBL" id="PDCK01000045">
    <property type="protein sequence ID" value="PRQ16047.1"/>
    <property type="molecule type" value="Genomic_DNA"/>
</dbReference>
<dbReference type="Proteomes" id="UP000238479">
    <property type="component" value="Chromosome 7"/>
</dbReference>
<dbReference type="AlphaFoldDB" id="A0A2P6P281"/>
<sequence length="83" mass="9645">MKPPSRHHPPCAVIVKSYFKDSRSTSQALHHPLPSWWLNYALAFSASMNRPCAPTWIFMSALENLPKFHRKRPHFHTHIGTLE</sequence>
<organism evidence="1 2">
    <name type="scientific">Rosa chinensis</name>
    <name type="common">China rose</name>
    <dbReference type="NCBI Taxonomy" id="74649"/>
    <lineage>
        <taxon>Eukaryota</taxon>
        <taxon>Viridiplantae</taxon>
        <taxon>Streptophyta</taxon>
        <taxon>Embryophyta</taxon>
        <taxon>Tracheophyta</taxon>
        <taxon>Spermatophyta</taxon>
        <taxon>Magnoliopsida</taxon>
        <taxon>eudicotyledons</taxon>
        <taxon>Gunneridae</taxon>
        <taxon>Pentapetalae</taxon>
        <taxon>rosids</taxon>
        <taxon>fabids</taxon>
        <taxon>Rosales</taxon>
        <taxon>Rosaceae</taxon>
        <taxon>Rosoideae</taxon>
        <taxon>Rosoideae incertae sedis</taxon>
        <taxon>Rosa</taxon>
    </lineage>
</organism>
<evidence type="ECO:0000313" key="2">
    <source>
        <dbReference type="Proteomes" id="UP000238479"/>
    </source>
</evidence>
<keyword evidence="2" id="KW-1185">Reference proteome</keyword>